<name>A0A4Z0M093_9GAMM</name>
<evidence type="ECO:0000313" key="15">
    <source>
        <dbReference type="EMBL" id="TGD72715.1"/>
    </source>
</evidence>
<comment type="function">
    <text evidence="10 12">Specifically methylates the N3 position of the uracil ring of uridine 1498 (m3U1498) in 16S rRNA. Acts on the fully assembled 30S ribosomal subunit.</text>
</comment>
<keyword evidence="6 12" id="KW-0698">rRNA processing</keyword>
<evidence type="ECO:0000256" key="10">
    <source>
        <dbReference type="ARBA" id="ARBA00025699"/>
    </source>
</evidence>
<dbReference type="Gene3D" id="2.40.240.20">
    <property type="entry name" value="Hypothetical PUA domain-like, domain 1"/>
    <property type="match status" value="1"/>
</dbReference>
<dbReference type="InterPro" id="IPR015947">
    <property type="entry name" value="PUA-like_sf"/>
</dbReference>
<dbReference type="InterPro" id="IPR006700">
    <property type="entry name" value="RsmE"/>
</dbReference>
<keyword evidence="9 12" id="KW-0949">S-adenosyl-L-methionine</keyword>
<accession>A0A4Z0M093</accession>
<keyword evidence="8 12" id="KW-0808">Transferase</keyword>
<protein>
    <recommendedName>
        <fullName evidence="4 12">Ribosomal RNA small subunit methyltransferase E</fullName>
        <ecNumber evidence="3 12">2.1.1.193</ecNumber>
    </recommendedName>
</protein>
<dbReference type="SUPFAM" id="SSF75217">
    <property type="entry name" value="alpha/beta knot"/>
    <property type="match status" value="1"/>
</dbReference>
<dbReference type="Pfam" id="PF04452">
    <property type="entry name" value="Methyltrans_RNA"/>
    <property type="match status" value="1"/>
</dbReference>
<dbReference type="InterPro" id="IPR029028">
    <property type="entry name" value="Alpha/beta_knot_MTases"/>
</dbReference>
<keyword evidence="5 12" id="KW-0963">Cytoplasm</keyword>
<dbReference type="SUPFAM" id="SSF88697">
    <property type="entry name" value="PUA domain-like"/>
    <property type="match status" value="1"/>
</dbReference>
<dbReference type="RefSeq" id="WP_135445098.1">
    <property type="nucleotide sequence ID" value="NZ_SRLE01000009.1"/>
</dbReference>
<evidence type="ECO:0000256" key="3">
    <source>
        <dbReference type="ARBA" id="ARBA00012328"/>
    </source>
</evidence>
<comment type="caution">
    <text evidence="15">The sequence shown here is derived from an EMBL/GenBank/DDBJ whole genome shotgun (WGS) entry which is preliminary data.</text>
</comment>
<keyword evidence="7 12" id="KW-0489">Methyltransferase</keyword>
<organism evidence="15 16">
    <name type="scientific">Mangrovimicrobium sediminis</name>
    <dbReference type="NCBI Taxonomy" id="2562682"/>
    <lineage>
        <taxon>Bacteria</taxon>
        <taxon>Pseudomonadati</taxon>
        <taxon>Pseudomonadota</taxon>
        <taxon>Gammaproteobacteria</taxon>
        <taxon>Cellvibrionales</taxon>
        <taxon>Halieaceae</taxon>
        <taxon>Mangrovimicrobium</taxon>
    </lineage>
</organism>
<feature type="domain" description="Ribosomal RNA small subunit methyltransferase E PUA-like" evidence="14">
    <location>
        <begin position="27"/>
        <end position="65"/>
    </location>
</feature>
<dbReference type="Gene3D" id="3.40.1280.10">
    <property type="match status" value="1"/>
</dbReference>
<gene>
    <name evidence="15" type="ORF">E4634_14450</name>
</gene>
<evidence type="ECO:0000256" key="1">
    <source>
        <dbReference type="ARBA" id="ARBA00004496"/>
    </source>
</evidence>
<dbReference type="Pfam" id="PF20260">
    <property type="entry name" value="PUA_4"/>
    <property type="match status" value="1"/>
</dbReference>
<proteinExistence type="inferred from homology"/>
<evidence type="ECO:0000259" key="14">
    <source>
        <dbReference type="Pfam" id="PF20260"/>
    </source>
</evidence>
<evidence type="ECO:0000256" key="8">
    <source>
        <dbReference type="ARBA" id="ARBA00022679"/>
    </source>
</evidence>
<dbReference type="NCBIfam" id="TIGR00046">
    <property type="entry name" value="RsmE family RNA methyltransferase"/>
    <property type="match status" value="1"/>
</dbReference>
<dbReference type="CDD" id="cd18084">
    <property type="entry name" value="RsmE-like"/>
    <property type="match status" value="1"/>
</dbReference>
<dbReference type="InterPro" id="IPR046886">
    <property type="entry name" value="RsmE_MTase_dom"/>
</dbReference>
<evidence type="ECO:0000256" key="6">
    <source>
        <dbReference type="ARBA" id="ARBA00022552"/>
    </source>
</evidence>
<evidence type="ECO:0000256" key="2">
    <source>
        <dbReference type="ARBA" id="ARBA00005528"/>
    </source>
</evidence>
<comment type="catalytic activity">
    <reaction evidence="11 12">
        <text>uridine(1498) in 16S rRNA + S-adenosyl-L-methionine = N(3)-methyluridine(1498) in 16S rRNA + S-adenosyl-L-homocysteine + H(+)</text>
        <dbReference type="Rhea" id="RHEA:42920"/>
        <dbReference type="Rhea" id="RHEA-COMP:10283"/>
        <dbReference type="Rhea" id="RHEA-COMP:10284"/>
        <dbReference type="ChEBI" id="CHEBI:15378"/>
        <dbReference type="ChEBI" id="CHEBI:57856"/>
        <dbReference type="ChEBI" id="CHEBI:59789"/>
        <dbReference type="ChEBI" id="CHEBI:65315"/>
        <dbReference type="ChEBI" id="CHEBI:74502"/>
        <dbReference type="EC" id="2.1.1.193"/>
    </reaction>
</comment>
<dbReference type="Proteomes" id="UP000298050">
    <property type="component" value="Unassembled WGS sequence"/>
</dbReference>
<dbReference type="GO" id="GO:0005737">
    <property type="term" value="C:cytoplasm"/>
    <property type="evidence" value="ECO:0007669"/>
    <property type="project" value="UniProtKB-SubCell"/>
</dbReference>
<evidence type="ECO:0000256" key="12">
    <source>
        <dbReference type="PIRNR" id="PIRNR015601"/>
    </source>
</evidence>
<dbReference type="InterPro" id="IPR029026">
    <property type="entry name" value="tRNA_m1G_MTases_N"/>
</dbReference>
<evidence type="ECO:0000256" key="7">
    <source>
        <dbReference type="ARBA" id="ARBA00022603"/>
    </source>
</evidence>
<dbReference type="PANTHER" id="PTHR30027:SF3">
    <property type="entry name" value="16S RRNA (URACIL(1498)-N(3))-METHYLTRANSFERASE"/>
    <property type="match status" value="1"/>
</dbReference>
<dbReference type="PIRSF" id="PIRSF015601">
    <property type="entry name" value="MTase_slr0722"/>
    <property type="match status" value="1"/>
</dbReference>
<evidence type="ECO:0000256" key="5">
    <source>
        <dbReference type="ARBA" id="ARBA00022490"/>
    </source>
</evidence>
<dbReference type="PANTHER" id="PTHR30027">
    <property type="entry name" value="RIBOSOMAL RNA SMALL SUBUNIT METHYLTRANSFERASE E"/>
    <property type="match status" value="1"/>
</dbReference>
<evidence type="ECO:0000256" key="11">
    <source>
        <dbReference type="ARBA" id="ARBA00047944"/>
    </source>
</evidence>
<keyword evidence="16" id="KW-1185">Reference proteome</keyword>
<dbReference type="EC" id="2.1.1.193" evidence="3 12"/>
<dbReference type="AlphaFoldDB" id="A0A4Z0M093"/>
<sequence>MRVPRIHTGQPLHAQGRFELEPGPSQHLSRALRMQAGDALVLFDGRGGEYPAQIAEVGKRAVTVTTGEHVSREAESPLAIRLGIALSRGERMDFVVQKATELGVASICPLFTERTEVKLKGEREEKKLGHWRQVAISACEQCGRNRVPEIEAPDTLQAWLAASDSEVRLVLHHRADPLPLDSARPATLDLLIGPEGGLSAAEIDLAEAAGFTSLALGPRVLRTETAPLTAIAIAQSRWGDLP</sequence>
<evidence type="ECO:0000256" key="4">
    <source>
        <dbReference type="ARBA" id="ARBA00013673"/>
    </source>
</evidence>
<dbReference type="GO" id="GO:0070475">
    <property type="term" value="P:rRNA base methylation"/>
    <property type="evidence" value="ECO:0007669"/>
    <property type="project" value="TreeGrafter"/>
</dbReference>
<dbReference type="GO" id="GO:0070042">
    <property type="term" value="F:rRNA (uridine-N3-)-methyltransferase activity"/>
    <property type="evidence" value="ECO:0007669"/>
    <property type="project" value="TreeGrafter"/>
</dbReference>
<dbReference type="EMBL" id="SRLE01000009">
    <property type="protein sequence ID" value="TGD72715.1"/>
    <property type="molecule type" value="Genomic_DNA"/>
</dbReference>
<dbReference type="OrthoDB" id="9815641at2"/>
<feature type="domain" description="Ribosomal RNA small subunit methyltransferase E methyltransferase" evidence="13">
    <location>
        <begin position="75"/>
        <end position="235"/>
    </location>
</feature>
<dbReference type="InterPro" id="IPR046887">
    <property type="entry name" value="RsmE_PUA-like"/>
</dbReference>
<comment type="subcellular location">
    <subcellularLocation>
        <location evidence="1 12">Cytoplasm</location>
    </subcellularLocation>
</comment>
<comment type="similarity">
    <text evidence="2 12">Belongs to the RNA methyltransferase RsmE family.</text>
</comment>
<reference evidence="15 16" key="1">
    <citation type="submission" date="2019-04" db="EMBL/GenBank/DDBJ databases">
        <title>Taxonomy of novel Haliea sp. from mangrove soil of West Coast of India.</title>
        <authorList>
            <person name="Verma A."/>
            <person name="Kumar P."/>
            <person name="Krishnamurthi S."/>
        </authorList>
    </citation>
    <scope>NUCLEOTIDE SEQUENCE [LARGE SCALE GENOMIC DNA]</scope>
    <source>
        <strain evidence="15 16">SAOS-164</strain>
    </source>
</reference>
<evidence type="ECO:0000256" key="9">
    <source>
        <dbReference type="ARBA" id="ARBA00022691"/>
    </source>
</evidence>
<evidence type="ECO:0000313" key="16">
    <source>
        <dbReference type="Proteomes" id="UP000298050"/>
    </source>
</evidence>
<dbReference type="NCBIfam" id="NF008692">
    <property type="entry name" value="PRK11713.1-5"/>
    <property type="match status" value="1"/>
</dbReference>
<evidence type="ECO:0000259" key="13">
    <source>
        <dbReference type="Pfam" id="PF04452"/>
    </source>
</evidence>